<keyword evidence="2" id="KW-0482">Metalloprotease</keyword>
<reference evidence="2" key="1">
    <citation type="journal article" date="2020" name="mSystems">
        <title>Genome- and Community-Level Interaction Insights into Carbon Utilization and Element Cycling Functions of Hydrothermarchaeota in Hydrothermal Sediment.</title>
        <authorList>
            <person name="Zhou Z."/>
            <person name="Liu Y."/>
            <person name="Xu W."/>
            <person name="Pan J."/>
            <person name="Luo Z.H."/>
            <person name="Li M."/>
        </authorList>
    </citation>
    <scope>NUCLEOTIDE SEQUENCE [LARGE SCALE GENOMIC DNA]</scope>
    <source>
        <strain evidence="2">SpSt-774</strain>
    </source>
</reference>
<keyword evidence="2" id="KW-0645">Protease</keyword>
<dbReference type="InterPro" id="IPR008757">
    <property type="entry name" value="Peptidase_M6-like_domain"/>
</dbReference>
<dbReference type="PANTHER" id="PTHR41775">
    <property type="entry name" value="SECRETED PROTEIN-RELATED"/>
    <property type="match status" value="1"/>
</dbReference>
<dbReference type="AlphaFoldDB" id="A0A7C4XKH2"/>
<comment type="caution">
    <text evidence="2">The sequence shown here is derived from an EMBL/GenBank/DDBJ whole genome shotgun (WGS) entry which is preliminary data.</text>
</comment>
<dbReference type="Pfam" id="PF05547">
    <property type="entry name" value="Peptidase_M6"/>
    <property type="match status" value="1"/>
</dbReference>
<feature type="domain" description="Peptidase M6-like" evidence="1">
    <location>
        <begin position="71"/>
        <end position="288"/>
    </location>
</feature>
<proteinExistence type="predicted"/>
<organism evidence="2">
    <name type="scientific">candidate division WOR-3 bacterium</name>
    <dbReference type="NCBI Taxonomy" id="2052148"/>
    <lineage>
        <taxon>Bacteria</taxon>
        <taxon>Bacteria division WOR-3</taxon>
    </lineage>
</organism>
<name>A0A7C4XKH2_UNCW3</name>
<sequence length="557" mass="61833">MQIMIITFLLILLSMPPNPYTRAPIRPPKFPALMNKGPGRIQPALGERKAIVILIDFSDNLSTYPASEFDSLIYGESENSMRKYYSEVSYGNFTISKESNIIGWVRAPQNYSYYVGDSFGFYSDYPNNVQKLVEDACALADDSVDFSQYDGDGDGIVDGIFIVHAGPGAEETGSIHDIWSHQWQLSNTGTGCPGPYQTEDGVKVDFYSMEPERFETVTGHPRITCGVFCHEFGHVLGLPDLYDIDYSTNGIGSFCLMAAGSWGRAGDSDLPGNSPAHFSSWCKYQLGWLNPTGVSRSEISRLENQQIPCVVQSPFAIRMLEDPGGPDWNFSTGGKGEYFLIENRCRTGFDRSLPGDGLLILHIDDSRTANSDEKHPLVGIMQADHDPGFLLANWGSGDDLWKEDSIGFYDGSIPSSRFYGDSASGVTIYNIGPSGSTMTASFWISPIFLGTIKAMPNPFRANHPPSWGNAVAITYTPSDTTELGSQFPDFKVTIYNMAGERVRVLDDASEIDRYRRTALWNLKNEKNQNVVSGMYLYIIEIQGERVERRKGKLTIIR</sequence>
<dbReference type="NCBIfam" id="TIGR03296">
    <property type="entry name" value="M6dom_TIGR03296"/>
    <property type="match status" value="1"/>
</dbReference>
<protein>
    <submittedName>
        <fullName evidence="2">M6 family metalloprotease domain-containing protein</fullName>
    </submittedName>
</protein>
<dbReference type="EMBL" id="DTGZ01000099">
    <property type="protein sequence ID" value="HGV97716.1"/>
    <property type="molecule type" value="Genomic_DNA"/>
</dbReference>
<gene>
    <name evidence="2" type="ORF">ENV60_05415</name>
</gene>
<evidence type="ECO:0000259" key="1">
    <source>
        <dbReference type="Pfam" id="PF05547"/>
    </source>
</evidence>
<dbReference type="GO" id="GO:0006508">
    <property type="term" value="P:proteolysis"/>
    <property type="evidence" value="ECO:0007669"/>
    <property type="project" value="UniProtKB-KW"/>
</dbReference>
<dbReference type="Gene3D" id="2.60.40.4070">
    <property type="match status" value="1"/>
</dbReference>
<dbReference type="GO" id="GO:0008237">
    <property type="term" value="F:metallopeptidase activity"/>
    <property type="evidence" value="ECO:0007669"/>
    <property type="project" value="UniProtKB-KW"/>
</dbReference>
<dbReference type="SUPFAM" id="SSF55486">
    <property type="entry name" value="Metalloproteases ('zincins'), catalytic domain"/>
    <property type="match status" value="1"/>
</dbReference>
<accession>A0A7C4XKH2</accession>
<keyword evidence="2" id="KW-0378">Hydrolase</keyword>
<evidence type="ECO:0000313" key="2">
    <source>
        <dbReference type="EMBL" id="HGV97716.1"/>
    </source>
</evidence>
<dbReference type="PANTHER" id="PTHR41775:SF1">
    <property type="entry name" value="PEPTIDASE M6-LIKE DOMAIN-CONTAINING PROTEIN"/>
    <property type="match status" value="1"/>
</dbReference>